<protein>
    <submittedName>
        <fullName evidence="4">SRPBCC family protein</fullName>
    </submittedName>
</protein>
<evidence type="ECO:0000256" key="2">
    <source>
        <dbReference type="SAM" id="MobiDB-lite"/>
    </source>
</evidence>
<dbReference type="RefSeq" id="WP_187709330.1">
    <property type="nucleotide sequence ID" value="NZ_CP060782.1"/>
</dbReference>
<comment type="similarity">
    <text evidence="1">Belongs to the AHA1 family.</text>
</comment>
<dbReference type="InterPro" id="IPR013538">
    <property type="entry name" value="ASHA1/2-like_C"/>
</dbReference>
<reference evidence="4 5" key="1">
    <citation type="submission" date="2020-08" db="EMBL/GenBank/DDBJ databases">
        <title>Genome sequence of Sphingomonas sediminicola KACC 15039T.</title>
        <authorList>
            <person name="Hyun D.-W."/>
            <person name="Bae J.-W."/>
        </authorList>
    </citation>
    <scope>NUCLEOTIDE SEQUENCE [LARGE SCALE GENOMIC DNA]</scope>
    <source>
        <strain evidence="4 5">KACC 15039</strain>
    </source>
</reference>
<sequence>MIDWTTKDAYGVLVEPTTLKIERVLPGPIERVWSYLTDSEMRRKWLASGEMELAVGAPFELVWRNDELTDPPGQRPNGFGEEHRMESRITEVDPPKKLSFEWGTTGGVTFELEPDGNGVLLTITHRRLPSRDMLLKVAAGWHAHLDVLEAVSAGERPAEFWQNWERLKDDYDSKLPA</sequence>
<proteinExistence type="inferred from homology"/>
<dbReference type="EMBL" id="CP060782">
    <property type="protein sequence ID" value="QNP46377.1"/>
    <property type="molecule type" value="Genomic_DNA"/>
</dbReference>
<name>A0ABX6TBN6_9SPHN</name>
<accession>A0ABX6TBN6</accession>
<organism evidence="4 5">
    <name type="scientific">Sphingomonas sediminicola</name>
    <dbReference type="NCBI Taxonomy" id="386874"/>
    <lineage>
        <taxon>Bacteria</taxon>
        <taxon>Pseudomonadati</taxon>
        <taxon>Pseudomonadota</taxon>
        <taxon>Alphaproteobacteria</taxon>
        <taxon>Sphingomonadales</taxon>
        <taxon>Sphingomonadaceae</taxon>
        <taxon>Sphingomonas</taxon>
    </lineage>
</organism>
<dbReference type="CDD" id="cd08899">
    <property type="entry name" value="SRPBCC_CalC_Aha1-like_6"/>
    <property type="match status" value="1"/>
</dbReference>
<feature type="region of interest" description="Disordered" evidence="2">
    <location>
        <begin position="66"/>
        <end position="90"/>
    </location>
</feature>
<dbReference type="InterPro" id="IPR023393">
    <property type="entry name" value="START-like_dom_sf"/>
</dbReference>
<evidence type="ECO:0000313" key="5">
    <source>
        <dbReference type="Proteomes" id="UP000516105"/>
    </source>
</evidence>
<dbReference type="SUPFAM" id="SSF55961">
    <property type="entry name" value="Bet v1-like"/>
    <property type="match status" value="1"/>
</dbReference>
<evidence type="ECO:0000313" key="4">
    <source>
        <dbReference type="EMBL" id="QNP46377.1"/>
    </source>
</evidence>
<gene>
    <name evidence="4" type="ORF">H9L14_04095</name>
</gene>
<keyword evidence="5" id="KW-1185">Reference proteome</keyword>
<evidence type="ECO:0000259" key="3">
    <source>
        <dbReference type="Pfam" id="PF08327"/>
    </source>
</evidence>
<feature type="domain" description="Activator of Hsp90 ATPase homologue 1/2-like C-terminal" evidence="3">
    <location>
        <begin position="28"/>
        <end position="151"/>
    </location>
</feature>
<feature type="compositionally biased region" description="Basic and acidic residues" evidence="2">
    <location>
        <begin position="80"/>
        <end position="90"/>
    </location>
</feature>
<evidence type="ECO:0000256" key="1">
    <source>
        <dbReference type="ARBA" id="ARBA00006817"/>
    </source>
</evidence>
<dbReference type="Pfam" id="PF08327">
    <property type="entry name" value="AHSA1"/>
    <property type="match status" value="1"/>
</dbReference>
<dbReference type="Proteomes" id="UP000516105">
    <property type="component" value="Chromosome"/>
</dbReference>
<dbReference type="Gene3D" id="3.30.530.20">
    <property type="match status" value="1"/>
</dbReference>